<proteinExistence type="predicted"/>
<dbReference type="GeneID" id="66979257"/>
<evidence type="ECO:0000313" key="1">
    <source>
        <dbReference type="EMBL" id="BCR84898.1"/>
    </source>
</evidence>
<protein>
    <submittedName>
        <fullName evidence="1">Uncharacterized protein</fullName>
    </submittedName>
</protein>
<reference evidence="1" key="2">
    <citation type="submission" date="2021-02" db="EMBL/GenBank/DDBJ databases">
        <title>Aspergillus chevalieri M1 genome sequence.</title>
        <authorList>
            <person name="Kadooka C."/>
            <person name="Mori K."/>
            <person name="Futagami T."/>
        </authorList>
    </citation>
    <scope>NUCLEOTIDE SEQUENCE</scope>
    <source>
        <strain evidence="1">M1</strain>
    </source>
</reference>
<keyword evidence="2" id="KW-1185">Reference proteome</keyword>
<dbReference type="EMBL" id="AP024417">
    <property type="protein sequence ID" value="BCR84898.1"/>
    <property type="molecule type" value="Genomic_DNA"/>
</dbReference>
<dbReference type="AlphaFoldDB" id="A0A7R7VHL8"/>
<gene>
    <name evidence="1" type="ORF">ACHE_20356A</name>
</gene>
<accession>A0A7R7VHL8</accession>
<sequence length="148" mass="16655">MGRRTEASASIEGLQIQYLIQPQPITNGTNLLGLVPGERDVVMAVLTAAYKDSADDDAVMKQIKPIVDKQESVLQQEGSLLRFEYLNCAYKSEDSIGCYGQENKKRLQDVGKSTTRMACFRSVFQEDSSYFEQMRRGKSVMAELAENW</sequence>
<dbReference type="RefSeq" id="XP_043133420.1">
    <property type="nucleotide sequence ID" value="XM_043284650.1"/>
</dbReference>
<dbReference type="KEGG" id="ache:ACHE_20356A"/>
<dbReference type="Proteomes" id="UP000637239">
    <property type="component" value="Chromosome 2"/>
</dbReference>
<reference evidence="1" key="1">
    <citation type="submission" date="2021-01" db="EMBL/GenBank/DDBJ databases">
        <authorList>
            <consortium name="Aspergillus chevalieri M1 genome sequencing consortium"/>
            <person name="Kazuki M."/>
            <person name="Futagami T."/>
        </authorList>
    </citation>
    <scope>NUCLEOTIDE SEQUENCE</scope>
    <source>
        <strain evidence="1">M1</strain>
    </source>
</reference>
<organism evidence="1 2">
    <name type="scientific">Aspergillus chevalieri</name>
    <name type="common">Eurotium chevalieri</name>
    <dbReference type="NCBI Taxonomy" id="182096"/>
    <lineage>
        <taxon>Eukaryota</taxon>
        <taxon>Fungi</taxon>
        <taxon>Dikarya</taxon>
        <taxon>Ascomycota</taxon>
        <taxon>Pezizomycotina</taxon>
        <taxon>Eurotiomycetes</taxon>
        <taxon>Eurotiomycetidae</taxon>
        <taxon>Eurotiales</taxon>
        <taxon>Aspergillaceae</taxon>
        <taxon>Aspergillus</taxon>
        <taxon>Aspergillus subgen. Aspergillus</taxon>
    </lineage>
</organism>
<evidence type="ECO:0000313" key="2">
    <source>
        <dbReference type="Proteomes" id="UP000637239"/>
    </source>
</evidence>
<name>A0A7R7VHL8_ASPCH</name>